<dbReference type="InterPro" id="IPR011989">
    <property type="entry name" value="ARM-like"/>
</dbReference>
<feature type="compositionally biased region" description="Low complexity" evidence="1">
    <location>
        <begin position="902"/>
        <end position="912"/>
    </location>
</feature>
<feature type="region of interest" description="Disordered" evidence="1">
    <location>
        <begin position="876"/>
        <end position="930"/>
    </location>
</feature>
<feature type="region of interest" description="Disordered" evidence="1">
    <location>
        <begin position="722"/>
        <end position="744"/>
    </location>
</feature>
<evidence type="ECO:0008006" key="4">
    <source>
        <dbReference type="Google" id="ProtNLM"/>
    </source>
</evidence>
<feature type="compositionally biased region" description="Pro residues" evidence="1">
    <location>
        <begin position="391"/>
        <end position="408"/>
    </location>
</feature>
<evidence type="ECO:0000313" key="2">
    <source>
        <dbReference type="EMBL" id="GMI27382.1"/>
    </source>
</evidence>
<accession>A0ABQ6MIV0</accession>
<evidence type="ECO:0000256" key="1">
    <source>
        <dbReference type="SAM" id="MobiDB-lite"/>
    </source>
</evidence>
<evidence type="ECO:0000313" key="3">
    <source>
        <dbReference type="Proteomes" id="UP001165060"/>
    </source>
</evidence>
<feature type="region of interest" description="Disordered" evidence="1">
    <location>
        <begin position="391"/>
        <end position="414"/>
    </location>
</feature>
<feature type="region of interest" description="Disordered" evidence="1">
    <location>
        <begin position="219"/>
        <end position="254"/>
    </location>
</feature>
<feature type="compositionally biased region" description="Basic residues" evidence="1">
    <location>
        <begin position="920"/>
        <end position="930"/>
    </location>
</feature>
<dbReference type="EMBL" id="BRYB01002906">
    <property type="protein sequence ID" value="GMI27382.1"/>
    <property type="molecule type" value="Genomic_DNA"/>
</dbReference>
<keyword evidence="3" id="KW-1185">Reference proteome</keyword>
<dbReference type="Gene3D" id="1.25.10.10">
    <property type="entry name" value="Leucine-rich Repeat Variant"/>
    <property type="match status" value="1"/>
</dbReference>
<feature type="compositionally biased region" description="Gly residues" evidence="1">
    <location>
        <begin position="844"/>
        <end position="858"/>
    </location>
</feature>
<sequence>MKKMDEAAAGCELIRSAIAYERDNAGVGSPIEEQLDMMLKWFSCALVAKDNTSGLDSILTMLAELFAFLGDDREYELLDVEARAVVPILVEKAGSNQKSRFQDNYEKVLGMLAEMCAEKTYAANLLAVIDFSKNQKARTAAMEGLGKSAAKGGVSAIGKKGFRSVLDGLDGNVADVRGAALNVVAAILSKMGGDQTRFFKMAGSNLSARGQSLVVERMKHAPEAAEPEKSAAPEKRERPRARTSAPGSPAPALDLKIGATSMRTSPLKDEASPVATAENPFTFTDTAVSATVLTPARAAKAKKEEVFEVPAESPEPVPVPVAAAAPAPVNLSPPTTGAAASLRARLASLRGRRRGASSGETATASMSATQAAIEAATASVGVVVVKAAPEAPPEVPPEAPAPAPPSPVKEPAAHSYEECTKVIEVLVATGGGTPLSEDDTIFVEGKESLKILHAALTTSSQDAKFRPVYEAVVGDASATVKFLAKVLAFTFAPDQISVPILSVTLAGLMAIFRSALSKSVDQKAFQTILTETIGLLLNAKLTSADGVAETYRDSQAQLARALNKLAIQVAVSAPRNTAIQGLMFLYMHYARGKDAKLAKIVAKLLTRVTKAEATSNGAGAFGLGEAQDGSVNSCDIEALLCCLEDFLVEVENMEGEVKDNARRIGKGIMMAILGGGADRQEKLKEVMLQGLEFDADTASFMIFQECVREGEGGEPLLPAFTPKKEKKVQEGAPEGAPEGAGEAEEFSTPVALIKRMADTPDTSVKAVSEFSRLVASVGSADGDASKQLALRHLASHCTDIRVGDAEVEELLENMSLSTPFRSFITSGLADMMGGGDESKENVAGAGGGINSNGGGGAGSAEKKGVNDRIRFLKEKIAKRSAGDDNGGEAEGEKGATSLVEKAASTGASTASESLRERLARVKARKSSGVM</sequence>
<feature type="region of interest" description="Disordered" evidence="1">
    <location>
        <begin position="844"/>
        <end position="863"/>
    </location>
</feature>
<dbReference type="InterPro" id="IPR045110">
    <property type="entry name" value="XMAP215"/>
</dbReference>
<name>A0ABQ6MIV0_9STRA</name>
<feature type="compositionally biased region" description="Low complexity" evidence="1">
    <location>
        <begin position="730"/>
        <end position="740"/>
    </location>
</feature>
<organism evidence="2 3">
    <name type="scientific">Tetraparma gracilis</name>
    <dbReference type="NCBI Taxonomy" id="2962635"/>
    <lineage>
        <taxon>Eukaryota</taxon>
        <taxon>Sar</taxon>
        <taxon>Stramenopiles</taxon>
        <taxon>Ochrophyta</taxon>
        <taxon>Bolidophyceae</taxon>
        <taxon>Parmales</taxon>
        <taxon>Triparmaceae</taxon>
        <taxon>Tetraparma</taxon>
    </lineage>
</organism>
<feature type="compositionally biased region" description="Basic and acidic residues" evidence="1">
    <location>
        <begin position="219"/>
        <end position="237"/>
    </location>
</feature>
<dbReference type="PANTHER" id="PTHR12609">
    <property type="entry name" value="MICROTUBULE ASSOCIATED PROTEIN XMAP215"/>
    <property type="match status" value="1"/>
</dbReference>
<reference evidence="2 3" key="1">
    <citation type="journal article" date="2023" name="Commun. Biol.">
        <title>Genome analysis of Parmales, the sister group of diatoms, reveals the evolutionary specialization of diatoms from phago-mixotrophs to photoautotrophs.</title>
        <authorList>
            <person name="Ban H."/>
            <person name="Sato S."/>
            <person name="Yoshikawa S."/>
            <person name="Yamada K."/>
            <person name="Nakamura Y."/>
            <person name="Ichinomiya M."/>
            <person name="Sato N."/>
            <person name="Blanc-Mathieu R."/>
            <person name="Endo H."/>
            <person name="Kuwata A."/>
            <person name="Ogata H."/>
        </authorList>
    </citation>
    <scope>NUCLEOTIDE SEQUENCE [LARGE SCALE GENOMIC DNA]</scope>
</reference>
<dbReference type="Proteomes" id="UP001165060">
    <property type="component" value="Unassembled WGS sequence"/>
</dbReference>
<proteinExistence type="predicted"/>
<comment type="caution">
    <text evidence="2">The sequence shown here is derived from an EMBL/GenBank/DDBJ whole genome shotgun (WGS) entry which is preliminary data.</text>
</comment>
<protein>
    <recommendedName>
        <fullName evidence="4">TOG domain-containing protein</fullName>
    </recommendedName>
</protein>
<gene>
    <name evidence="2" type="ORF">TeGR_g6155</name>
</gene>